<dbReference type="AlphaFoldDB" id="A0A4U9RX44"/>
<proteinExistence type="predicted"/>
<dbReference type="EMBL" id="LR590481">
    <property type="protein sequence ID" value="VTQ96448.1"/>
    <property type="molecule type" value="Genomic_DNA"/>
</dbReference>
<dbReference type="Proteomes" id="UP000308489">
    <property type="component" value="Chromosome 1"/>
</dbReference>
<dbReference type="OrthoDB" id="1707428at2"/>
<evidence type="ECO:0000313" key="2">
    <source>
        <dbReference type="Proteomes" id="UP000308489"/>
    </source>
</evidence>
<organism evidence="1 2">
    <name type="scientific">Hathewaya histolytica</name>
    <name type="common">Clostridium histolyticum</name>
    <dbReference type="NCBI Taxonomy" id="1498"/>
    <lineage>
        <taxon>Bacteria</taxon>
        <taxon>Bacillati</taxon>
        <taxon>Bacillota</taxon>
        <taxon>Clostridia</taxon>
        <taxon>Eubacteriales</taxon>
        <taxon>Clostridiaceae</taxon>
        <taxon>Hathewaya</taxon>
    </lineage>
</organism>
<dbReference type="KEGG" id="hhw:NCTC503_02723"/>
<reference evidence="1 2" key="1">
    <citation type="submission" date="2019-05" db="EMBL/GenBank/DDBJ databases">
        <authorList>
            <consortium name="Pathogen Informatics"/>
        </authorList>
    </citation>
    <scope>NUCLEOTIDE SEQUENCE [LARGE SCALE GENOMIC DNA]</scope>
    <source>
        <strain evidence="1 2">NCTC503</strain>
    </source>
</reference>
<keyword evidence="2" id="KW-1185">Reference proteome</keyword>
<name>A0A4U9RX44_HATHI</name>
<dbReference type="RefSeq" id="WP_138211186.1">
    <property type="nucleotide sequence ID" value="NZ_CBCRUQ010000007.1"/>
</dbReference>
<evidence type="ECO:0000313" key="1">
    <source>
        <dbReference type="EMBL" id="VTQ96448.1"/>
    </source>
</evidence>
<sequence length="112" mass="13282">MHYENHNLNIISDFPIRTIREDDKDIDLIVNLDYRCLNLNIDELSIINSRIQFSLTKSIIIRFCKGNVDNRCTIHFMRDSGLHSSMANFEIEYFNKKIIIQDEENSVEVFIK</sequence>
<accession>A0A4U9RX44</accession>
<protein>
    <submittedName>
        <fullName evidence="1">Uncharacterized protein</fullName>
    </submittedName>
</protein>
<gene>
    <name evidence="1" type="ORF">NCTC503_02723</name>
</gene>